<dbReference type="InterPro" id="IPR050641">
    <property type="entry name" value="RIFMO-like"/>
</dbReference>
<dbReference type="Gene3D" id="3.50.50.60">
    <property type="entry name" value="FAD/NAD(P)-binding domain"/>
    <property type="match status" value="1"/>
</dbReference>
<keyword evidence="5" id="KW-0503">Monooxygenase</keyword>
<dbReference type="Gene3D" id="3.30.9.10">
    <property type="entry name" value="D-Amino Acid Oxidase, subunit A, domain 2"/>
    <property type="match status" value="1"/>
</dbReference>
<dbReference type="GO" id="GO:0016709">
    <property type="term" value="F:oxidoreductase activity, acting on paired donors, with incorporation or reduction of molecular oxygen, NAD(P)H as one donor, and incorporation of one atom of oxygen"/>
    <property type="evidence" value="ECO:0007669"/>
    <property type="project" value="UniProtKB-ARBA"/>
</dbReference>
<reference evidence="5" key="2">
    <citation type="submission" date="2020-02" db="EMBL/GenBank/DDBJ databases">
        <title>Identification and distribution of gene clusters putatively required for synthesis of sphingolipid metabolism inhibitors in phylogenetically diverse species of the filamentous fungus Fusarium.</title>
        <authorList>
            <person name="Kim H.-S."/>
            <person name="Busman M."/>
            <person name="Brown D.W."/>
            <person name="Divon H."/>
            <person name="Uhlig S."/>
            <person name="Proctor R.H."/>
        </authorList>
    </citation>
    <scope>NUCLEOTIDE SEQUENCE</scope>
    <source>
        <strain evidence="5">NRRL 25174</strain>
    </source>
</reference>
<evidence type="ECO:0000259" key="4">
    <source>
        <dbReference type="Pfam" id="PF01494"/>
    </source>
</evidence>
<keyword evidence="6" id="KW-1185">Reference proteome</keyword>
<feature type="domain" description="FAD-binding" evidence="4">
    <location>
        <begin position="19"/>
        <end position="127"/>
    </location>
</feature>
<evidence type="ECO:0000313" key="6">
    <source>
        <dbReference type="Proteomes" id="UP000730481"/>
    </source>
</evidence>
<dbReference type="GO" id="GO:0071949">
    <property type="term" value="F:FAD binding"/>
    <property type="evidence" value="ECO:0007669"/>
    <property type="project" value="InterPro"/>
</dbReference>
<dbReference type="InterPro" id="IPR002938">
    <property type="entry name" value="FAD-bd"/>
</dbReference>
<dbReference type="PANTHER" id="PTHR43004:SF21">
    <property type="entry name" value="FAD-BINDING DOMAIN-CONTAINING PROTEIN-RELATED"/>
    <property type="match status" value="1"/>
</dbReference>
<reference evidence="5" key="1">
    <citation type="journal article" date="2017" name="Mycologia">
        <title>Fusarium algeriense, sp. nov., a novel toxigenic crown rot pathogen of durum wheat from Algeria is nested in the Fusarium burgessii species complex.</title>
        <authorList>
            <person name="Laraba I."/>
            <person name="Keddad A."/>
            <person name="Boureghda H."/>
            <person name="Abdallah N."/>
            <person name="Vaughan M.M."/>
            <person name="Proctor R.H."/>
            <person name="Busman M."/>
            <person name="O'Donnell K."/>
        </authorList>
    </citation>
    <scope>NUCLEOTIDE SEQUENCE</scope>
    <source>
        <strain evidence="5">NRRL 25174</strain>
    </source>
</reference>
<keyword evidence="3" id="KW-0560">Oxidoreductase</keyword>
<comment type="caution">
    <text evidence="5">The sequence shown here is derived from an EMBL/GenBank/DDBJ whole genome shotgun (WGS) entry which is preliminary data.</text>
</comment>
<dbReference type="OrthoDB" id="2690153at2759"/>
<dbReference type="AlphaFoldDB" id="A0A9P5A3V0"/>
<dbReference type="InterPro" id="IPR036188">
    <property type="entry name" value="FAD/NAD-bd_sf"/>
</dbReference>
<name>A0A9P5A3V0_9HYPO</name>
<evidence type="ECO:0000256" key="2">
    <source>
        <dbReference type="ARBA" id="ARBA00022827"/>
    </source>
</evidence>
<dbReference type="Pfam" id="PF01494">
    <property type="entry name" value="FAD_binding_3"/>
    <property type="match status" value="1"/>
</dbReference>
<sequence length="369" mass="40467">MLAIRAPENGSACRGVSRVSEEAVYTILGGAHGPFKIEIDNILVRSTYRPRTAVAKPFSGRQLRVFLAGDAAHQNIPTGGYGMNTGIGDAYDIAWKLAAVVNRYGGSGLLASYEQERRPVAARDVKRAAGHISVHLGAVELLGTNPSEVNNSSDRVWPTQHFPLPCTFLTSRALTHQWITFRSMAMNIFHEQFDGVDGVVKAVRHIVDYVHSSFPTSFTDAQLSSDSDMALCVSLAKDWSLSSGRPLNAEDFISYLETLFQQASQVELPVSPVETKDGKHKETSQALTYGEAATAEEHIVFDLMCSDQSSPDWDMDVAETGVLFGFNETLRTSVPSDYEQDWEAEGDLEKGLNKDLENCGELNFNNPTL</sequence>
<keyword evidence="2" id="KW-0274">FAD</keyword>
<dbReference type="EMBL" id="PVQB02001330">
    <property type="protein sequence ID" value="KAF4331884.1"/>
    <property type="molecule type" value="Genomic_DNA"/>
</dbReference>
<protein>
    <submittedName>
        <fullName evidence="5">FAD-dependent monooxygenase</fullName>
    </submittedName>
</protein>
<proteinExistence type="predicted"/>
<dbReference type="Proteomes" id="UP000730481">
    <property type="component" value="Unassembled WGS sequence"/>
</dbReference>
<evidence type="ECO:0000256" key="3">
    <source>
        <dbReference type="ARBA" id="ARBA00023002"/>
    </source>
</evidence>
<dbReference type="SUPFAM" id="SSF51905">
    <property type="entry name" value="FAD/NAD(P)-binding domain"/>
    <property type="match status" value="1"/>
</dbReference>
<organism evidence="5 6">
    <name type="scientific">Fusarium beomiforme</name>
    <dbReference type="NCBI Taxonomy" id="44412"/>
    <lineage>
        <taxon>Eukaryota</taxon>
        <taxon>Fungi</taxon>
        <taxon>Dikarya</taxon>
        <taxon>Ascomycota</taxon>
        <taxon>Pezizomycotina</taxon>
        <taxon>Sordariomycetes</taxon>
        <taxon>Hypocreomycetidae</taxon>
        <taxon>Hypocreales</taxon>
        <taxon>Nectriaceae</taxon>
        <taxon>Fusarium</taxon>
        <taxon>Fusarium burgessii species complex</taxon>
    </lineage>
</organism>
<evidence type="ECO:0000313" key="5">
    <source>
        <dbReference type="EMBL" id="KAF4331884.1"/>
    </source>
</evidence>
<evidence type="ECO:0000256" key="1">
    <source>
        <dbReference type="ARBA" id="ARBA00022630"/>
    </source>
</evidence>
<dbReference type="PRINTS" id="PR00420">
    <property type="entry name" value="RNGMNOXGNASE"/>
</dbReference>
<gene>
    <name evidence="5" type="ORF">FBEOM_14338</name>
</gene>
<accession>A0A9P5A3V0</accession>
<dbReference type="PANTHER" id="PTHR43004">
    <property type="entry name" value="TRK SYSTEM POTASSIUM UPTAKE PROTEIN"/>
    <property type="match status" value="1"/>
</dbReference>
<keyword evidence="1" id="KW-0285">Flavoprotein</keyword>